<evidence type="ECO:0000313" key="3">
    <source>
        <dbReference type="Proteomes" id="UP000030021"/>
    </source>
</evidence>
<keyword evidence="1" id="KW-0472">Membrane</keyword>
<accession>A0A0A0HSR9</accession>
<gene>
    <name evidence="2" type="ORF">rosmuc_00263</name>
</gene>
<evidence type="ECO:0000256" key="1">
    <source>
        <dbReference type="SAM" id="Phobius"/>
    </source>
</evidence>
<feature type="transmembrane region" description="Helical" evidence="1">
    <location>
        <begin position="66"/>
        <end position="84"/>
    </location>
</feature>
<protein>
    <submittedName>
        <fullName evidence="2">Uncharacterized protein</fullName>
    </submittedName>
</protein>
<comment type="caution">
    <text evidence="2">The sequence shown here is derived from an EMBL/GenBank/DDBJ whole genome shotgun (WGS) entry which is preliminary data.</text>
</comment>
<dbReference type="EMBL" id="AONH01000001">
    <property type="protein sequence ID" value="KGM89669.1"/>
    <property type="molecule type" value="Genomic_DNA"/>
</dbReference>
<sequence>MKDVTTETQTCPFCYTELDVRATVCGQCGAVKDLTPAWMSRLKFYGLSVGLVLVGLFLAFVDGKGINWWAVPFAVIGAAFLVMGRKVDLSNQLWHRKE</sequence>
<dbReference type="Proteomes" id="UP000030021">
    <property type="component" value="Unassembled WGS sequence"/>
</dbReference>
<name>A0A0A0HSR9_9RHOB</name>
<reference evidence="2 3" key="1">
    <citation type="submission" date="2013-01" db="EMBL/GenBank/DDBJ databases">
        <authorList>
            <person name="Fiebig A."/>
            <person name="Goeker M."/>
            <person name="Klenk H.-P.P."/>
        </authorList>
    </citation>
    <scope>NUCLEOTIDE SEQUENCE [LARGE SCALE GENOMIC DNA]</scope>
    <source>
        <strain evidence="2 3">DSM 17069</strain>
    </source>
</reference>
<dbReference type="PATRIC" id="fig|1288298.3.peg.262"/>
<keyword evidence="1" id="KW-1133">Transmembrane helix</keyword>
<dbReference type="RefSeq" id="WP_037276323.1">
    <property type="nucleotide sequence ID" value="NZ_KN293991.1"/>
</dbReference>
<feature type="transmembrane region" description="Helical" evidence="1">
    <location>
        <begin position="42"/>
        <end position="60"/>
    </location>
</feature>
<dbReference type="OrthoDB" id="7857556at2"/>
<organism evidence="2 3">
    <name type="scientific">Roseovarius mucosus DSM 17069</name>
    <dbReference type="NCBI Taxonomy" id="1288298"/>
    <lineage>
        <taxon>Bacteria</taxon>
        <taxon>Pseudomonadati</taxon>
        <taxon>Pseudomonadota</taxon>
        <taxon>Alphaproteobacteria</taxon>
        <taxon>Rhodobacterales</taxon>
        <taxon>Roseobacteraceae</taxon>
        <taxon>Roseovarius</taxon>
    </lineage>
</organism>
<keyword evidence="1" id="KW-0812">Transmembrane</keyword>
<dbReference type="HOGENOM" id="CLU_2331921_0_0_5"/>
<proteinExistence type="predicted"/>
<dbReference type="AlphaFoldDB" id="A0A0A0HSR9"/>
<evidence type="ECO:0000313" key="2">
    <source>
        <dbReference type="EMBL" id="KGM89669.1"/>
    </source>
</evidence>